<evidence type="ECO:0000313" key="9">
    <source>
        <dbReference type="Proteomes" id="UP000604475"/>
    </source>
</evidence>
<dbReference type="SUPFAM" id="SSF52172">
    <property type="entry name" value="CheY-like"/>
    <property type="match status" value="1"/>
</dbReference>
<dbReference type="Pfam" id="PF00072">
    <property type="entry name" value="Response_reg"/>
    <property type="match status" value="1"/>
</dbReference>
<evidence type="ECO:0000259" key="7">
    <source>
        <dbReference type="PROSITE" id="PS50110"/>
    </source>
</evidence>
<dbReference type="InterPro" id="IPR011006">
    <property type="entry name" value="CheY-like_superfamily"/>
</dbReference>
<dbReference type="SMART" id="SM00421">
    <property type="entry name" value="HTH_LUXR"/>
    <property type="match status" value="1"/>
</dbReference>
<keyword evidence="1" id="KW-0597">Phosphoprotein</keyword>
<evidence type="ECO:0000259" key="6">
    <source>
        <dbReference type="PROSITE" id="PS50043"/>
    </source>
</evidence>
<evidence type="ECO:0000256" key="2">
    <source>
        <dbReference type="ARBA" id="ARBA00023015"/>
    </source>
</evidence>
<dbReference type="Gene3D" id="3.40.50.2300">
    <property type="match status" value="1"/>
</dbReference>
<sequence>MTGGGAAKGLSVLVVDDSRLYRDGLAAIVGREPDVADVRCAEDGPSVDAALARGAPDVVLLNLATLESRALMARLRRAAPSARVIGIGVGDSEEEMIACVEAGISGFLLRHEPFSQLMRLVRRVVVGESFCSPRVTAALMQRLAHLAAERQRVPVLTEREDQILGLLEYGLSNQQIADRLGIELRTVKNHVHHILRKLGVSRRGEAVAVFRAARTGSVPSQPVYAQDDQRPVAAPS</sequence>
<evidence type="ECO:0000256" key="5">
    <source>
        <dbReference type="PROSITE-ProRule" id="PRU00169"/>
    </source>
</evidence>
<dbReference type="InterPro" id="IPR000792">
    <property type="entry name" value="Tscrpt_reg_LuxR_C"/>
</dbReference>
<dbReference type="EMBL" id="JAEACQ010000397">
    <property type="protein sequence ID" value="MBL7633753.1"/>
    <property type="molecule type" value="Genomic_DNA"/>
</dbReference>
<evidence type="ECO:0000256" key="4">
    <source>
        <dbReference type="ARBA" id="ARBA00023163"/>
    </source>
</evidence>
<dbReference type="SUPFAM" id="SSF46894">
    <property type="entry name" value="C-terminal effector domain of the bipartite response regulators"/>
    <property type="match status" value="1"/>
</dbReference>
<dbReference type="GO" id="GO:0006355">
    <property type="term" value="P:regulation of DNA-templated transcription"/>
    <property type="evidence" value="ECO:0007669"/>
    <property type="project" value="InterPro"/>
</dbReference>
<dbReference type="InterPro" id="IPR058245">
    <property type="entry name" value="NreC/VraR/RcsB-like_REC"/>
</dbReference>
<dbReference type="AlphaFoldDB" id="A0A937RK39"/>
<organism evidence="8 9">
    <name type="scientific">Frankia nepalensis</name>
    <dbReference type="NCBI Taxonomy" id="1836974"/>
    <lineage>
        <taxon>Bacteria</taxon>
        <taxon>Bacillati</taxon>
        <taxon>Actinomycetota</taxon>
        <taxon>Actinomycetes</taxon>
        <taxon>Frankiales</taxon>
        <taxon>Frankiaceae</taxon>
        <taxon>Frankia</taxon>
    </lineage>
</organism>
<proteinExistence type="predicted"/>
<keyword evidence="2" id="KW-0805">Transcription regulation</keyword>
<reference evidence="8" key="1">
    <citation type="submission" date="2020-12" db="EMBL/GenBank/DDBJ databases">
        <title>Genomic characterization of non-nitrogen-fixing Frankia strains.</title>
        <authorList>
            <person name="Carlos-Shanley C."/>
            <person name="Guerra T."/>
            <person name="Hahn D."/>
        </authorList>
    </citation>
    <scope>NUCLEOTIDE SEQUENCE</scope>
    <source>
        <strain evidence="8">CN6</strain>
    </source>
</reference>
<dbReference type="CDD" id="cd06170">
    <property type="entry name" value="LuxR_C_like"/>
    <property type="match status" value="1"/>
</dbReference>
<dbReference type="PROSITE" id="PS50110">
    <property type="entry name" value="RESPONSE_REGULATORY"/>
    <property type="match status" value="1"/>
</dbReference>
<dbReference type="InterPro" id="IPR016032">
    <property type="entry name" value="Sig_transdc_resp-reg_C-effctor"/>
</dbReference>
<dbReference type="PROSITE" id="PS50043">
    <property type="entry name" value="HTH_LUXR_2"/>
    <property type="match status" value="1"/>
</dbReference>
<dbReference type="PANTHER" id="PTHR43214">
    <property type="entry name" value="TWO-COMPONENT RESPONSE REGULATOR"/>
    <property type="match status" value="1"/>
</dbReference>
<feature type="domain" description="HTH luxR-type" evidence="6">
    <location>
        <begin position="149"/>
        <end position="214"/>
    </location>
</feature>
<evidence type="ECO:0000313" key="8">
    <source>
        <dbReference type="EMBL" id="MBL7633753.1"/>
    </source>
</evidence>
<dbReference type="GO" id="GO:0003677">
    <property type="term" value="F:DNA binding"/>
    <property type="evidence" value="ECO:0007669"/>
    <property type="project" value="UniProtKB-KW"/>
</dbReference>
<accession>A0A937RK39</accession>
<dbReference type="CDD" id="cd17535">
    <property type="entry name" value="REC_NarL-like"/>
    <property type="match status" value="1"/>
</dbReference>
<comment type="caution">
    <text evidence="5">Lacks conserved residue(s) required for the propagation of feature annotation.</text>
</comment>
<dbReference type="PROSITE" id="PS00622">
    <property type="entry name" value="HTH_LUXR_1"/>
    <property type="match status" value="1"/>
</dbReference>
<dbReference type="PANTHER" id="PTHR43214:SF24">
    <property type="entry name" value="TRANSCRIPTIONAL REGULATORY PROTEIN NARL-RELATED"/>
    <property type="match status" value="1"/>
</dbReference>
<evidence type="ECO:0000256" key="3">
    <source>
        <dbReference type="ARBA" id="ARBA00023125"/>
    </source>
</evidence>
<dbReference type="PRINTS" id="PR00038">
    <property type="entry name" value="HTHLUXR"/>
</dbReference>
<dbReference type="InterPro" id="IPR039420">
    <property type="entry name" value="WalR-like"/>
</dbReference>
<gene>
    <name evidence="8" type="ORF">I7412_42720</name>
</gene>
<feature type="domain" description="Response regulatory" evidence="7">
    <location>
        <begin position="11"/>
        <end position="125"/>
    </location>
</feature>
<protein>
    <submittedName>
        <fullName evidence="8">Response regulator transcription factor</fullName>
    </submittedName>
</protein>
<dbReference type="RefSeq" id="WP_203005299.1">
    <property type="nucleotide sequence ID" value="NZ_JADWYU010000225.1"/>
</dbReference>
<name>A0A937RK39_9ACTN</name>
<dbReference type="GO" id="GO:0000160">
    <property type="term" value="P:phosphorelay signal transduction system"/>
    <property type="evidence" value="ECO:0007669"/>
    <property type="project" value="InterPro"/>
</dbReference>
<dbReference type="Proteomes" id="UP000604475">
    <property type="component" value="Unassembled WGS sequence"/>
</dbReference>
<keyword evidence="4" id="KW-0804">Transcription</keyword>
<evidence type="ECO:0000256" key="1">
    <source>
        <dbReference type="ARBA" id="ARBA00022553"/>
    </source>
</evidence>
<keyword evidence="9" id="KW-1185">Reference proteome</keyword>
<dbReference type="Pfam" id="PF00196">
    <property type="entry name" value="GerE"/>
    <property type="match status" value="1"/>
</dbReference>
<dbReference type="SMART" id="SM00448">
    <property type="entry name" value="REC"/>
    <property type="match status" value="1"/>
</dbReference>
<dbReference type="InterPro" id="IPR001789">
    <property type="entry name" value="Sig_transdc_resp-reg_receiver"/>
</dbReference>
<comment type="caution">
    <text evidence="8">The sequence shown here is derived from an EMBL/GenBank/DDBJ whole genome shotgun (WGS) entry which is preliminary data.</text>
</comment>
<keyword evidence="3" id="KW-0238">DNA-binding</keyword>